<organism evidence="1">
    <name type="scientific">Lepeophtheirus salmonis</name>
    <name type="common">Salmon louse</name>
    <name type="synonym">Caligus salmonis</name>
    <dbReference type="NCBI Taxonomy" id="72036"/>
    <lineage>
        <taxon>Eukaryota</taxon>
        <taxon>Metazoa</taxon>
        <taxon>Ecdysozoa</taxon>
        <taxon>Arthropoda</taxon>
        <taxon>Crustacea</taxon>
        <taxon>Multicrustacea</taxon>
        <taxon>Hexanauplia</taxon>
        <taxon>Copepoda</taxon>
        <taxon>Siphonostomatoida</taxon>
        <taxon>Caligidae</taxon>
        <taxon>Lepeophtheirus</taxon>
    </lineage>
</organism>
<sequence>MSAQRQKRKLSPSVCKIIVKITNKRAGKHFWLMTSFPFFFTSWQHILCTTLKHSRK</sequence>
<accession>A0A0K2TXH6</accession>
<dbReference type="EMBL" id="HACA01013363">
    <property type="protein sequence ID" value="CDW30724.1"/>
    <property type="molecule type" value="Transcribed_RNA"/>
</dbReference>
<dbReference type="AlphaFoldDB" id="A0A0K2TXH6"/>
<evidence type="ECO:0000313" key="1">
    <source>
        <dbReference type="EMBL" id="CDW30724.1"/>
    </source>
</evidence>
<name>A0A0K2TXH6_LEPSM</name>
<protein>
    <submittedName>
        <fullName evidence="1">Uncharacterized protein</fullName>
    </submittedName>
</protein>
<reference evidence="1" key="1">
    <citation type="submission" date="2014-05" db="EMBL/GenBank/DDBJ databases">
        <authorList>
            <person name="Chronopoulou M."/>
        </authorList>
    </citation>
    <scope>NUCLEOTIDE SEQUENCE</scope>
    <source>
        <tissue evidence="1">Whole organism</tissue>
    </source>
</reference>
<proteinExistence type="predicted"/>